<name>A0A8K0CV70_IGNLU</name>
<keyword evidence="2" id="KW-1185">Reference proteome</keyword>
<dbReference type="Proteomes" id="UP000801492">
    <property type="component" value="Unassembled WGS sequence"/>
</dbReference>
<proteinExistence type="predicted"/>
<accession>A0A8K0CV70</accession>
<dbReference type="EMBL" id="VTPC01057865">
    <property type="protein sequence ID" value="KAF2890125.1"/>
    <property type="molecule type" value="Genomic_DNA"/>
</dbReference>
<dbReference type="AlphaFoldDB" id="A0A8K0CV70"/>
<gene>
    <name evidence="1" type="ORF">ILUMI_16048</name>
</gene>
<dbReference type="OrthoDB" id="7489787at2759"/>
<reference evidence="1" key="1">
    <citation type="submission" date="2019-08" db="EMBL/GenBank/DDBJ databases">
        <title>The genome of the North American firefly Photinus pyralis.</title>
        <authorList>
            <consortium name="Photinus pyralis genome working group"/>
            <person name="Fallon T.R."/>
            <person name="Sander Lower S.E."/>
            <person name="Weng J.-K."/>
        </authorList>
    </citation>
    <scope>NUCLEOTIDE SEQUENCE</scope>
    <source>
        <strain evidence="1">TRF0915ILg1</strain>
        <tissue evidence="1">Whole body</tissue>
    </source>
</reference>
<evidence type="ECO:0008006" key="3">
    <source>
        <dbReference type="Google" id="ProtNLM"/>
    </source>
</evidence>
<evidence type="ECO:0000313" key="2">
    <source>
        <dbReference type="Proteomes" id="UP000801492"/>
    </source>
</evidence>
<sequence>ISTFTELIGKVSPVAGLDWLRGFMKRHENDISLCKPENTSIHRAMAFNKPVVDDFFSKYISVLEKYKFKPDEIWNLDETGLTTVMPLTKVVAPKDFMASEVTDKPLAEGQSKPDVSTGILEGSNVLVHTELTPPTKL</sequence>
<comment type="caution">
    <text evidence="1">The sequence shown here is derived from an EMBL/GenBank/DDBJ whole genome shotgun (WGS) entry which is preliminary data.</text>
</comment>
<organism evidence="1 2">
    <name type="scientific">Ignelater luminosus</name>
    <name type="common">Cucubano</name>
    <name type="synonym">Pyrophorus luminosus</name>
    <dbReference type="NCBI Taxonomy" id="2038154"/>
    <lineage>
        <taxon>Eukaryota</taxon>
        <taxon>Metazoa</taxon>
        <taxon>Ecdysozoa</taxon>
        <taxon>Arthropoda</taxon>
        <taxon>Hexapoda</taxon>
        <taxon>Insecta</taxon>
        <taxon>Pterygota</taxon>
        <taxon>Neoptera</taxon>
        <taxon>Endopterygota</taxon>
        <taxon>Coleoptera</taxon>
        <taxon>Polyphaga</taxon>
        <taxon>Elateriformia</taxon>
        <taxon>Elateroidea</taxon>
        <taxon>Elateridae</taxon>
        <taxon>Agrypninae</taxon>
        <taxon>Pyrophorini</taxon>
        <taxon>Ignelater</taxon>
    </lineage>
</organism>
<evidence type="ECO:0000313" key="1">
    <source>
        <dbReference type="EMBL" id="KAF2890125.1"/>
    </source>
</evidence>
<feature type="non-terminal residue" evidence="1">
    <location>
        <position position="1"/>
    </location>
</feature>
<protein>
    <recommendedName>
        <fullName evidence="3">HTH CENPB-type domain-containing protein</fullName>
    </recommendedName>
</protein>